<reference evidence="1" key="1">
    <citation type="journal article" date="2009" name="PLoS Genet.">
        <title>Sequencing, mapping, and analysis of 27,455 maize full-length cDNAs.</title>
        <authorList>
            <person name="Soderlund C."/>
            <person name="Descour A."/>
            <person name="Kudrna D."/>
            <person name="Bomhoff M."/>
            <person name="Boyd L."/>
            <person name="Currie J."/>
            <person name="Angelova A."/>
            <person name="Collura K."/>
            <person name="Wissotski M."/>
            <person name="Ashley E."/>
            <person name="Morrow D."/>
            <person name="Fernandes J."/>
            <person name="Walbot V."/>
            <person name="Yu Y."/>
        </authorList>
    </citation>
    <scope>NUCLEOTIDE SEQUENCE</scope>
    <source>
        <strain evidence="1">B73</strain>
    </source>
</reference>
<organism evidence="1">
    <name type="scientific">Zea mays</name>
    <name type="common">Maize</name>
    <dbReference type="NCBI Taxonomy" id="4577"/>
    <lineage>
        <taxon>Eukaryota</taxon>
        <taxon>Viridiplantae</taxon>
        <taxon>Streptophyta</taxon>
        <taxon>Embryophyta</taxon>
        <taxon>Tracheophyta</taxon>
        <taxon>Spermatophyta</taxon>
        <taxon>Magnoliopsida</taxon>
        <taxon>Liliopsida</taxon>
        <taxon>Poales</taxon>
        <taxon>Poaceae</taxon>
        <taxon>PACMAD clade</taxon>
        <taxon>Panicoideae</taxon>
        <taxon>Andropogonodae</taxon>
        <taxon>Andropogoneae</taxon>
        <taxon>Tripsacinae</taxon>
        <taxon>Zea</taxon>
    </lineage>
</organism>
<dbReference type="EMBL" id="BT065178">
    <property type="protein sequence ID" value="ACN31054.1"/>
    <property type="molecule type" value="mRNA"/>
</dbReference>
<proteinExistence type="evidence at transcript level"/>
<accession>C0PA59</accession>
<sequence>MNHRYPTLEGRWCQLLGWFCHFSVQTRVFDVQLQHLTVNICFSGGLSK</sequence>
<name>C0PA59_MAIZE</name>
<reference evidence="1" key="2">
    <citation type="submission" date="2012-06" db="EMBL/GenBank/DDBJ databases">
        <authorList>
            <person name="Yu Y."/>
            <person name="Currie J."/>
            <person name="Lomeli R."/>
            <person name="Angelova A."/>
            <person name="Collura K."/>
            <person name="Wissotski M."/>
            <person name="Campos D."/>
            <person name="Kudrna D."/>
            <person name="Golser W."/>
            <person name="Ashely E."/>
            <person name="Descour A."/>
            <person name="Fernandes J."/>
            <person name="Soderlund C."/>
            <person name="Walbot V."/>
        </authorList>
    </citation>
    <scope>NUCLEOTIDE SEQUENCE</scope>
    <source>
        <strain evidence="1">B73</strain>
    </source>
</reference>
<protein>
    <submittedName>
        <fullName evidence="1">Uncharacterized protein</fullName>
    </submittedName>
</protein>
<dbReference type="AlphaFoldDB" id="C0PA59"/>
<evidence type="ECO:0000313" key="1">
    <source>
        <dbReference type="EMBL" id="ACN31054.1"/>
    </source>
</evidence>